<accession>R6TWP2</accession>
<dbReference type="Pfam" id="PF07451">
    <property type="entry name" value="SpoVAD"/>
    <property type="match status" value="1"/>
</dbReference>
<dbReference type="InterPro" id="IPR038369">
    <property type="entry name" value="SpoVAD_sf"/>
</dbReference>
<gene>
    <name evidence="1" type="ORF">BN580_01010</name>
</gene>
<comment type="caution">
    <text evidence="1">The sequence shown here is derived from an EMBL/GenBank/DDBJ whole genome shotgun (WGS) entry which is preliminary data.</text>
</comment>
<reference evidence="1" key="1">
    <citation type="submission" date="2012-11" db="EMBL/GenBank/DDBJ databases">
        <title>Dependencies among metagenomic species, viruses, plasmids and units of genetic variation.</title>
        <authorList>
            <person name="Nielsen H.B."/>
            <person name="Almeida M."/>
            <person name="Juncker A.S."/>
            <person name="Rasmussen S."/>
            <person name="Li J."/>
            <person name="Sunagawa S."/>
            <person name="Plichta D."/>
            <person name="Gautier L."/>
            <person name="Le Chatelier E."/>
            <person name="Peletier E."/>
            <person name="Bonde I."/>
            <person name="Nielsen T."/>
            <person name="Manichanh C."/>
            <person name="Arumugam M."/>
            <person name="Batto J."/>
            <person name="Santos M.B.Q.D."/>
            <person name="Blom N."/>
            <person name="Borruel N."/>
            <person name="Burgdorf K.S."/>
            <person name="Boumezbeur F."/>
            <person name="Casellas F."/>
            <person name="Dore J."/>
            <person name="Guarner F."/>
            <person name="Hansen T."/>
            <person name="Hildebrand F."/>
            <person name="Kaas R.S."/>
            <person name="Kennedy S."/>
            <person name="Kristiansen K."/>
            <person name="Kultima J.R."/>
            <person name="Leonard P."/>
            <person name="Levenez F."/>
            <person name="Lund O."/>
            <person name="Moumen B."/>
            <person name="Le Paslier D."/>
            <person name="Pons N."/>
            <person name="Pedersen O."/>
            <person name="Prifti E."/>
            <person name="Qin J."/>
            <person name="Raes J."/>
            <person name="Tap J."/>
            <person name="Tims S."/>
            <person name="Ussery D.W."/>
            <person name="Yamada T."/>
            <person name="MetaHit consortium"/>
            <person name="Renault P."/>
            <person name="Sicheritz-Ponten T."/>
            <person name="Bork P."/>
            <person name="Wang J."/>
            <person name="Brunak S."/>
            <person name="Ehrlich S.D."/>
        </authorList>
    </citation>
    <scope>NUCLEOTIDE SEQUENCE [LARGE SCALE GENOMIC DNA]</scope>
</reference>
<dbReference type="Gene3D" id="3.40.47.40">
    <property type="entry name" value="Stage V sporulation protein AD"/>
    <property type="match status" value="1"/>
</dbReference>
<evidence type="ECO:0000313" key="1">
    <source>
        <dbReference type="EMBL" id="CDC72336.1"/>
    </source>
</evidence>
<dbReference type="InterPro" id="IPR010894">
    <property type="entry name" value="SpoVAD"/>
</dbReference>
<proteinExistence type="predicted"/>
<sequence length="117" mass="12555">MKPGDFDAIFTGDLGFEGHSIVNEMMCAAGINISDNYRDCGLIIYDREGQDMHAGCSGCGCSASVLSAYILPKLESGEYHDILFVATGALMSPMLVLQGQSIPGIAHLVRITKERNL</sequence>
<name>R6TWP2_9BACT</name>
<dbReference type="STRING" id="1263015.BN580_01010"/>
<protein>
    <submittedName>
        <fullName evidence="1">Stage V sporulation protein AD</fullName>
    </submittedName>
</protein>
<dbReference type="Proteomes" id="UP000017938">
    <property type="component" value="Unassembled WGS sequence"/>
</dbReference>
<evidence type="ECO:0000313" key="2">
    <source>
        <dbReference type="Proteomes" id="UP000017938"/>
    </source>
</evidence>
<dbReference type="EMBL" id="CBFW010000105">
    <property type="protein sequence ID" value="CDC72336.1"/>
    <property type="molecule type" value="Genomic_DNA"/>
</dbReference>
<dbReference type="AlphaFoldDB" id="R6TWP2"/>
<organism evidence="1 2">
    <name type="scientific">Candidatus Colimorpha enterica</name>
    <dbReference type="NCBI Taxonomy" id="3083063"/>
    <lineage>
        <taxon>Bacteria</taxon>
        <taxon>Pseudomonadati</taxon>
        <taxon>Bacteroidota</taxon>
        <taxon>Bacteroidia</taxon>
        <taxon>Bacteroidales</taxon>
        <taxon>Candidatus Colimorpha</taxon>
    </lineage>
</organism>